<keyword evidence="4 7" id="KW-1133">Transmembrane helix</keyword>
<comment type="caution">
    <text evidence="9">The sequence shown here is derived from an EMBL/GenBank/DDBJ whole genome shotgun (WGS) entry which is preliminary data.</text>
</comment>
<feature type="domain" description="Transmembrane protein 135 N-terminal" evidence="8">
    <location>
        <begin position="300"/>
        <end position="420"/>
    </location>
</feature>
<evidence type="ECO:0000256" key="1">
    <source>
        <dbReference type="ARBA" id="ARBA00004127"/>
    </source>
</evidence>
<comment type="similarity">
    <text evidence="2">Belongs to the TMEM135 family.</text>
</comment>
<dbReference type="PANTHER" id="PTHR12459">
    <property type="entry name" value="TRANSMEMBRANE PROTEIN 135-RELATED"/>
    <property type="match status" value="1"/>
</dbReference>
<dbReference type="InterPro" id="IPR031926">
    <property type="entry name" value="TMEM135_N"/>
</dbReference>
<evidence type="ECO:0000256" key="4">
    <source>
        <dbReference type="ARBA" id="ARBA00022989"/>
    </source>
</evidence>
<evidence type="ECO:0000256" key="6">
    <source>
        <dbReference type="SAM" id="MobiDB-lite"/>
    </source>
</evidence>
<dbReference type="AlphaFoldDB" id="A0A835P842"/>
<dbReference type="InterPro" id="IPR026749">
    <property type="entry name" value="Tmem135"/>
</dbReference>
<organism evidence="9 10">
    <name type="scientific">Vanilla planifolia</name>
    <name type="common">Vanilla</name>
    <dbReference type="NCBI Taxonomy" id="51239"/>
    <lineage>
        <taxon>Eukaryota</taxon>
        <taxon>Viridiplantae</taxon>
        <taxon>Streptophyta</taxon>
        <taxon>Embryophyta</taxon>
        <taxon>Tracheophyta</taxon>
        <taxon>Spermatophyta</taxon>
        <taxon>Magnoliopsida</taxon>
        <taxon>Liliopsida</taxon>
        <taxon>Asparagales</taxon>
        <taxon>Orchidaceae</taxon>
        <taxon>Vanilloideae</taxon>
        <taxon>Vanilleae</taxon>
        <taxon>Vanilla</taxon>
    </lineage>
</organism>
<feature type="transmembrane region" description="Helical" evidence="7">
    <location>
        <begin position="406"/>
        <end position="428"/>
    </location>
</feature>
<protein>
    <recommendedName>
        <fullName evidence="8">Transmembrane protein 135 N-terminal domain-containing protein</fullName>
    </recommendedName>
</protein>
<dbReference type="GO" id="GO:0012505">
    <property type="term" value="C:endomembrane system"/>
    <property type="evidence" value="ECO:0007669"/>
    <property type="project" value="UniProtKB-SubCell"/>
</dbReference>
<dbReference type="Proteomes" id="UP000636800">
    <property type="component" value="Unassembled WGS sequence"/>
</dbReference>
<evidence type="ECO:0000259" key="8">
    <source>
        <dbReference type="Pfam" id="PF15982"/>
    </source>
</evidence>
<feature type="compositionally biased region" description="Basic and acidic residues" evidence="6">
    <location>
        <begin position="23"/>
        <end position="34"/>
    </location>
</feature>
<gene>
    <name evidence="9" type="ORF">HPP92_027712</name>
</gene>
<proteinExistence type="inferred from homology"/>
<evidence type="ECO:0000256" key="5">
    <source>
        <dbReference type="ARBA" id="ARBA00023136"/>
    </source>
</evidence>
<evidence type="ECO:0000313" key="9">
    <source>
        <dbReference type="EMBL" id="KAG0448686.1"/>
    </source>
</evidence>
<dbReference type="OrthoDB" id="722138at2759"/>
<evidence type="ECO:0000313" key="10">
    <source>
        <dbReference type="Proteomes" id="UP000636800"/>
    </source>
</evidence>
<feature type="region of interest" description="Disordered" evidence="6">
    <location>
        <begin position="1"/>
        <end position="40"/>
    </location>
</feature>
<accession>A0A835P842</accession>
<reference evidence="9 10" key="1">
    <citation type="journal article" date="2020" name="Nat. Food">
        <title>A phased Vanilla planifolia genome enables genetic improvement of flavour and production.</title>
        <authorList>
            <person name="Hasing T."/>
            <person name="Tang H."/>
            <person name="Brym M."/>
            <person name="Khazi F."/>
            <person name="Huang T."/>
            <person name="Chambers A.H."/>
        </authorList>
    </citation>
    <scope>NUCLEOTIDE SEQUENCE [LARGE SCALE GENOMIC DNA]</scope>
    <source>
        <tissue evidence="9">Leaf</tissue>
    </source>
</reference>
<keyword evidence="10" id="KW-1185">Reference proteome</keyword>
<keyword evidence="3 7" id="KW-0812">Transmembrane</keyword>
<dbReference type="EMBL" id="JADCNL010000289">
    <property type="protein sequence ID" value="KAG0448686.1"/>
    <property type="molecule type" value="Genomic_DNA"/>
</dbReference>
<evidence type="ECO:0000256" key="3">
    <source>
        <dbReference type="ARBA" id="ARBA00022692"/>
    </source>
</evidence>
<dbReference type="Pfam" id="PF15982">
    <property type="entry name" value="TMEM135_C_rich"/>
    <property type="match status" value="1"/>
</dbReference>
<feature type="transmembrane region" description="Helical" evidence="7">
    <location>
        <begin position="381"/>
        <end position="397"/>
    </location>
</feature>
<evidence type="ECO:0000256" key="2">
    <source>
        <dbReference type="ARBA" id="ARBA00008924"/>
    </source>
</evidence>
<feature type="transmembrane region" description="Helical" evidence="7">
    <location>
        <begin position="434"/>
        <end position="454"/>
    </location>
</feature>
<dbReference type="PANTHER" id="PTHR12459:SF15">
    <property type="entry name" value="TRANSMEMBRANE PROTEIN 135"/>
    <property type="match status" value="1"/>
</dbReference>
<keyword evidence="5 7" id="KW-0472">Membrane</keyword>
<name>A0A835P842_VANPL</name>
<evidence type="ECO:0000256" key="7">
    <source>
        <dbReference type="SAM" id="Phobius"/>
    </source>
</evidence>
<sequence length="489" mass="53672">MENGFGTAGEASSKPGELGSRNCGEDSNHPEPKLPTRFSNLIGPMPEKDLRWLRRCIGATGKGFSIGAGLKGGLALFSILARLKSRRLKSTSRRKTGGITYAEGGITNAEAVVNAVKETVKYGMFLGAFAGTFVTVDEFIAAIWGHNKIAEWRALLAGAVAGPSMLLTGLETQHTSLAIYILMRAAVLASRCGIKSKTFGRVCKPLSWSYGDVFLMCLSSSQILSAYILKQESLPSSYRSFLNKHGGKAAAILEGLKELTTNTPFTNLDSIEKLYKSTGVDLKLDPYMKVPCSIVHGNQSCTRHVISFLIQEYKRALPVYLPVYLIPALIVHRQGLVKRPYTILAKGLIGTAKSSLFLSVYCASAWAWTCLLFRMFNRCDIPLIAAATFLTGLALLIEKKSRRIEIALYCFARAIESFFTCVAGAGYLPQASRLKRADVIVFSIATAIIMHCYAQERDVFRSKYLNVLDWVFGVPPAHEDDELHKRKAN</sequence>
<comment type="subcellular location">
    <subcellularLocation>
        <location evidence="1">Endomembrane system</location>
        <topology evidence="1">Multi-pass membrane protein</topology>
    </subcellularLocation>
</comment>
<feature type="transmembrane region" description="Helical" evidence="7">
    <location>
        <begin position="356"/>
        <end position="375"/>
    </location>
</feature>